<dbReference type="Gene3D" id="2.40.10.10">
    <property type="entry name" value="Trypsin-like serine proteases"/>
    <property type="match status" value="2"/>
</dbReference>
<name>A0ABT4CW79_9CLOT</name>
<keyword evidence="4" id="KW-1185">Reference proteome</keyword>
<dbReference type="RefSeq" id="WP_268039507.1">
    <property type="nucleotide sequence ID" value="NZ_JAPQER010000001.1"/>
</dbReference>
<protein>
    <submittedName>
        <fullName evidence="3">Trypsin-like serine protease</fullName>
        <ecNumber evidence="3">3.4.21.-</ecNumber>
    </submittedName>
</protein>
<dbReference type="EMBL" id="JAPQER010000001">
    <property type="protein sequence ID" value="MCY6483251.1"/>
    <property type="molecule type" value="Genomic_DNA"/>
</dbReference>
<dbReference type="Pfam" id="PF00089">
    <property type="entry name" value="Trypsin"/>
    <property type="match status" value="1"/>
</dbReference>
<dbReference type="InterPro" id="IPR001254">
    <property type="entry name" value="Trypsin_dom"/>
</dbReference>
<dbReference type="SUPFAM" id="SSF50494">
    <property type="entry name" value="Trypsin-like serine proteases"/>
    <property type="match status" value="1"/>
</dbReference>
<dbReference type="InterPro" id="IPR009003">
    <property type="entry name" value="Peptidase_S1_PA"/>
</dbReference>
<keyword evidence="3" id="KW-0378">Hydrolase</keyword>
<evidence type="ECO:0000313" key="3">
    <source>
        <dbReference type="EMBL" id="MCY6483251.1"/>
    </source>
</evidence>
<feature type="coiled-coil region" evidence="1">
    <location>
        <begin position="359"/>
        <end position="389"/>
    </location>
</feature>
<comment type="caution">
    <text evidence="3">The sequence shown here is derived from an EMBL/GenBank/DDBJ whole genome shotgun (WGS) entry which is preliminary data.</text>
</comment>
<evidence type="ECO:0000259" key="2">
    <source>
        <dbReference type="Pfam" id="PF00089"/>
    </source>
</evidence>
<sequence>MNYKIVGEIRNRKKDGKLMGTCFLINPTYVLTAGHVLKDLDDVKDLDIIFKFINTTSKSRDKVYINYDDIDLAVLRLDSEIKQNINYSEIYADVALEKGDVWETTGYPEDAKYDLTNKDNKYSYLDGTINREIENEKCDYELTINDQKLNTDWQGLSGAPLLIDNKIVGIISTEFISKRIKTKIKVVSIQKVVEFLAKNDKMDVLKVLSYRCKNLLNDRIDEFHKECEEKFFYFQYVMEDFSSDCLVLKQKYQIQDIGDLVDLFLRDYANELQDLILLEDNNLKIKRKQMKIVDEVTNELKEQLIKDNKISLVLLWIILEGKYKSPRLASTYSLINENLKQDIYICNTNDGIKLLIGYAEMQENILDSIKEVLNEIDKEKSAKNDQERIIIWDELAVSYLDTATKVQINKIKNDKLELEIILLNSYNSEIYNKIQYKRNGDNDALVKFIVKNELDKYNHDIVGLCSKFKWIKEIKIHWISLPIESLSDFNNMLL</sequence>
<reference evidence="3" key="1">
    <citation type="submission" date="2022-12" db="EMBL/GenBank/DDBJ databases">
        <authorList>
            <person name="Wang J."/>
        </authorList>
    </citation>
    <scope>NUCLEOTIDE SEQUENCE</scope>
    <source>
        <strain evidence="3">HY-45-18</strain>
    </source>
</reference>
<feature type="domain" description="Peptidase S1" evidence="2">
    <location>
        <begin position="13"/>
        <end position="179"/>
    </location>
</feature>
<evidence type="ECO:0000313" key="4">
    <source>
        <dbReference type="Proteomes" id="UP001078443"/>
    </source>
</evidence>
<dbReference type="Proteomes" id="UP001078443">
    <property type="component" value="Unassembled WGS sequence"/>
</dbReference>
<dbReference type="GO" id="GO:0016787">
    <property type="term" value="F:hydrolase activity"/>
    <property type="evidence" value="ECO:0007669"/>
    <property type="project" value="UniProtKB-KW"/>
</dbReference>
<evidence type="ECO:0000256" key="1">
    <source>
        <dbReference type="SAM" id="Coils"/>
    </source>
</evidence>
<organism evidence="3 4">
    <name type="scientific">Clostridium aestuarii</name>
    <dbReference type="NCBI Taxonomy" id="338193"/>
    <lineage>
        <taxon>Bacteria</taxon>
        <taxon>Bacillati</taxon>
        <taxon>Bacillota</taxon>
        <taxon>Clostridia</taxon>
        <taxon>Eubacteriales</taxon>
        <taxon>Clostridiaceae</taxon>
        <taxon>Clostridium</taxon>
    </lineage>
</organism>
<keyword evidence="1" id="KW-0175">Coiled coil</keyword>
<dbReference type="EC" id="3.4.21.-" evidence="3"/>
<proteinExistence type="predicted"/>
<accession>A0ABT4CW79</accession>
<dbReference type="InterPro" id="IPR043504">
    <property type="entry name" value="Peptidase_S1_PA_chymotrypsin"/>
</dbReference>
<gene>
    <name evidence="3" type="ORF">OW763_02635</name>
</gene>